<accession>A0A1J1HT53</accession>
<evidence type="ECO:0000313" key="1">
    <source>
        <dbReference type="EMBL" id="CRK90738.1"/>
    </source>
</evidence>
<sequence>MPEINLPLPSQYITGMGAAKDHWKRRKKKNSMKEKRIRIGFCFLLYLLRVFHLRFKRQHEEEEIET</sequence>
<proteinExistence type="predicted"/>
<dbReference type="Proteomes" id="UP000183832">
    <property type="component" value="Unassembled WGS sequence"/>
</dbReference>
<gene>
    <name evidence="1" type="ORF">CLUMA_CG004430</name>
</gene>
<keyword evidence="2" id="KW-1185">Reference proteome</keyword>
<dbReference type="AlphaFoldDB" id="A0A1J1HT53"/>
<reference evidence="1 2" key="1">
    <citation type="submission" date="2015-04" db="EMBL/GenBank/DDBJ databases">
        <authorList>
            <person name="Syromyatnikov M.Y."/>
            <person name="Popov V.N."/>
        </authorList>
    </citation>
    <scope>NUCLEOTIDE SEQUENCE [LARGE SCALE GENOMIC DNA]</scope>
</reference>
<dbReference type="EMBL" id="CVRI01000020">
    <property type="protein sequence ID" value="CRK90738.1"/>
    <property type="molecule type" value="Genomic_DNA"/>
</dbReference>
<protein>
    <submittedName>
        <fullName evidence="1">CLUMA_CG004430, isoform A</fullName>
    </submittedName>
</protein>
<name>A0A1J1HT53_9DIPT</name>
<evidence type="ECO:0000313" key="2">
    <source>
        <dbReference type="Proteomes" id="UP000183832"/>
    </source>
</evidence>
<organism evidence="1 2">
    <name type="scientific">Clunio marinus</name>
    <dbReference type="NCBI Taxonomy" id="568069"/>
    <lineage>
        <taxon>Eukaryota</taxon>
        <taxon>Metazoa</taxon>
        <taxon>Ecdysozoa</taxon>
        <taxon>Arthropoda</taxon>
        <taxon>Hexapoda</taxon>
        <taxon>Insecta</taxon>
        <taxon>Pterygota</taxon>
        <taxon>Neoptera</taxon>
        <taxon>Endopterygota</taxon>
        <taxon>Diptera</taxon>
        <taxon>Nematocera</taxon>
        <taxon>Chironomoidea</taxon>
        <taxon>Chironomidae</taxon>
        <taxon>Clunio</taxon>
    </lineage>
</organism>